<accession>A0ABW2FTJ5</accession>
<dbReference type="SUPFAM" id="SSF49899">
    <property type="entry name" value="Concanavalin A-like lectins/glucanases"/>
    <property type="match status" value="1"/>
</dbReference>
<proteinExistence type="inferred from homology"/>
<evidence type="ECO:0000256" key="4">
    <source>
        <dbReference type="RuleBase" id="RU361187"/>
    </source>
</evidence>
<protein>
    <submittedName>
        <fullName evidence="7">Glycoside hydrolase family 43 protein</fullName>
    </submittedName>
</protein>
<dbReference type="SUPFAM" id="SSF75005">
    <property type="entry name" value="Arabinanase/levansucrase/invertase"/>
    <property type="match status" value="1"/>
</dbReference>
<evidence type="ECO:0000256" key="2">
    <source>
        <dbReference type="ARBA" id="ARBA00022801"/>
    </source>
</evidence>
<dbReference type="RefSeq" id="WP_345709101.1">
    <property type="nucleotide sequence ID" value="NZ_BAABKV010000001.1"/>
</dbReference>
<dbReference type="Pfam" id="PF17851">
    <property type="entry name" value="GH43_C2"/>
    <property type="match status" value="1"/>
</dbReference>
<comment type="similarity">
    <text evidence="1 4">Belongs to the glycosyl hydrolase 43 family.</text>
</comment>
<evidence type="ECO:0000256" key="3">
    <source>
        <dbReference type="ARBA" id="ARBA00023295"/>
    </source>
</evidence>
<dbReference type="EMBL" id="JBHTAJ010000013">
    <property type="protein sequence ID" value="MFC7179722.1"/>
    <property type="molecule type" value="Genomic_DNA"/>
</dbReference>
<organism evidence="7 8">
    <name type="scientific">Kitasatospora paranensis</name>
    <dbReference type="NCBI Taxonomy" id="258053"/>
    <lineage>
        <taxon>Bacteria</taxon>
        <taxon>Bacillati</taxon>
        <taxon>Actinomycetota</taxon>
        <taxon>Actinomycetes</taxon>
        <taxon>Kitasatosporales</taxon>
        <taxon>Streptomycetaceae</taxon>
        <taxon>Kitasatospora</taxon>
    </lineage>
</organism>
<dbReference type="InterPro" id="IPR013320">
    <property type="entry name" value="ConA-like_dom_sf"/>
</dbReference>
<evidence type="ECO:0000256" key="1">
    <source>
        <dbReference type="ARBA" id="ARBA00009865"/>
    </source>
</evidence>
<dbReference type="Proteomes" id="UP001596435">
    <property type="component" value="Unassembled WGS sequence"/>
</dbReference>
<dbReference type="InterPro" id="IPR006710">
    <property type="entry name" value="Glyco_hydro_43"/>
</dbReference>
<evidence type="ECO:0000259" key="6">
    <source>
        <dbReference type="Pfam" id="PF17851"/>
    </source>
</evidence>
<keyword evidence="8" id="KW-1185">Reference proteome</keyword>
<name>A0ABW2FTJ5_9ACTN</name>
<dbReference type="CDD" id="cd18617">
    <property type="entry name" value="GH43_XynB-like"/>
    <property type="match status" value="1"/>
</dbReference>
<sequence length="564" mass="59978">MPEPATEPDTEPTVEAASSRASGTQWARNPVLPGFHPDPSVCRVGEDYYLVNSSFEYHPGLPLHHSRDLVHWRPIGHAVDRPGQLSLAGVRPSGGLYAPHLSHHDGVFRIVCTLVDGHGPDGTFLLTADDPAGPWSDPLWLPDAPGFDPSLFFDEDGSAHLLGTRQIHADGRTAIWLRAYDLTTGKPTGPEHVLFHGALVAARWAEGPHLYRHDGYYHLVLAEGGTEHDHAVTTARSRRLAGPYENNPRNPVLTHRHLGRDHPVTGAGHADLIRTPGGDWYALLLASRPYGGGPHANLGRETFLARVVWEDGWPVVNPGAGRLTEETEVALPPHPWPAADPVDHFDGPGLAPHWNVLRTPPTPVHSLTARPGHLRLPLLPQTLADHAAPAFVGRRQQHIDVTADTALDFAPAGPHEAAGLAVLYDAEHHVTLLVTGDGRPGGRVARVTVRDAGVQTVRGEAPLPPGPVRLSVRARGQEYTFGWAPVGAGPGEAAAVVAVATVDGRLLNSAHAGGFTGCYLGLYATARRDGGSGDGSHNGSGSGNHADFDWFGYHPEPGPGGAAG</sequence>
<dbReference type="GO" id="GO:0016787">
    <property type="term" value="F:hydrolase activity"/>
    <property type="evidence" value="ECO:0007669"/>
    <property type="project" value="UniProtKB-KW"/>
</dbReference>
<feature type="region of interest" description="Disordered" evidence="5">
    <location>
        <begin position="1"/>
        <end position="31"/>
    </location>
</feature>
<dbReference type="InterPro" id="IPR041542">
    <property type="entry name" value="GH43_C2"/>
</dbReference>
<feature type="domain" description="Beta-xylosidase C-terminal Concanavalin A-like" evidence="6">
    <location>
        <begin position="343"/>
        <end position="553"/>
    </location>
</feature>
<evidence type="ECO:0000313" key="8">
    <source>
        <dbReference type="Proteomes" id="UP001596435"/>
    </source>
</evidence>
<dbReference type="InterPro" id="IPR023296">
    <property type="entry name" value="Glyco_hydro_beta-prop_sf"/>
</dbReference>
<reference evidence="8" key="1">
    <citation type="journal article" date="2019" name="Int. J. Syst. Evol. Microbiol.">
        <title>The Global Catalogue of Microorganisms (GCM) 10K type strain sequencing project: providing services to taxonomists for standard genome sequencing and annotation.</title>
        <authorList>
            <consortium name="The Broad Institute Genomics Platform"/>
            <consortium name="The Broad Institute Genome Sequencing Center for Infectious Disease"/>
            <person name="Wu L."/>
            <person name="Ma J."/>
        </authorList>
    </citation>
    <scope>NUCLEOTIDE SEQUENCE [LARGE SCALE GENOMIC DNA]</scope>
    <source>
        <strain evidence="8">CGMCC 1.12859</strain>
    </source>
</reference>
<dbReference type="Pfam" id="PF04616">
    <property type="entry name" value="Glyco_hydro_43"/>
    <property type="match status" value="1"/>
</dbReference>
<gene>
    <name evidence="7" type="ORF">ACFQMG_09115</name>
</gene>
<evidence type="ECO:0000256" key="5">
    <source>
        <dbReference type="SAM" id="MobiDB-lite"/>
    </source>
</evidence>
<dbReference type="InterPro" id="IPR051795">
    <property type="entry name" value="Glycosyl_Hydrlase_43"/>
</dbReference>
<keyword evidence="3 4" id="KW-0326">Glycosidase</keyword>
<dbReference type="Gene3D" id="2.115.10.20">
    <property type="entry name" value="Glycosyl hydrolase domain, family 43"/>
    <property type="match status" value="1"/>
</dbReference>
<dbReference type="PANTHER" id="PTHR42812:SF12">
    <property type="entry name" value="BETA-XYLOSIDASE-RELATED"/>
    <property type="match status" value="1"/>
</dbReference>
<dbReference type="PANTHER" id="PTHR42812">
    <property type="entry name" value="BETA-XYLOSIDASE"/>
    <property type="match status" value="1"/>
</dbReference>
<feature type="compositionally biased region" description="Acidic residues" evidence="5">
    <location>
        <begin position="1"/>
        <end position="12"/>
    </location>
</feature>
<keyword evidence="2 4" id="KW-0378">Hydrolase</keyword>
<evidence type="ECO:0000313" key="7">
    <source>
        <dbReference type="EMBL" id="MFC7179722.1"/>
    </source>
</evidence>
<dbReference type="Gene3D" id="2.60.120.200">
    <property type="match status" value="1"/>
</dbReference>
<comment type="caution">
    <text evidence="7">The sequence shown here is derived from an EMBL/GenBank/DDBJ whole genome shotgun (WGS) entry which is preliminary data.</text>
</comment>